<comment type="caution">
    <text evidence="6">The sequence shown here is derived from an EMBL/GenBank/DDBJ whole genome shotgun (WGS) entry which is preliminary data.</text>
</comment>
<evidence type="ECO:0000256" key="2">
    <source>
        <dbReference type="ARBA" id="ARBA00022603"/>
    </source>
</evidence>
<sequence>MQLFQLDSSDLNFGIYRIINYKREQIKNFIENEIPNIVEETFKKHKETISKDINKEFEELKAEVEKNFGNDAFDQRNNLTEKFKDTPLGKRYLEVKDRKEKVHKIEEIKHQVFNDLYSFFSRYYQDGDFLPQHRYSIKRHKYAIPYSGEEVKLYWATSEQYYIKTGLLFRDYSFKAGNFKVIFRITEAKEELGSNKATTERFFVLDDKCPIEVKDGQIIIRFQYRELTEKEVEDYQIKGGSKASKQAKINQNTFERVKADLGVCNYPELFNERESEKPNLLYHLNMFTAKNTRDYFIHKNLKRFLCEQLDYFIKAEILDIQALSQERYVDIHIARAKAVKEIGEKTIDFLSQIEDFQKRLWEKKKFVIKTEYVITTDRIPEEFYHEIWENKEQRTEWEQLGFTIPKTKEELRNEKLPVDTKYFSSEFKEKLLEKLTENADLDDLLNGLLIKSENWQALNTILAKYKEKVQTIYIDPPYNTGSDGFIYRDRYQYSSWLSMMENRLSLAREILNSEGVINISIGDTIRSEVRINSTSRLQILCNSIFGEDNYVATFIRKSGIAPRQDIKHVANSHDYVLCYAKDINLAKINRKSADTSRLKYQDAYVKQRGRFSLNQLDRGSKNYSQSLDYPIVVEKGQIIEIFRNGKFKKEPAPERIEIWPGGDPSDTTWIFTWSEAKVRWGMANGFIVFREGKNGKWKVYYKEYELVDNEGKPRQRTNPYDTLILDFTNELGTSEIENLFGKRVFEYPKPSKLIKHLLQICSKQDSIILDFFAGSGTTAHAVMKLNKEDGGRRKFILVEMADYFETIIIARLKKIAYSFNWKDGKPRDTDGIGGFFKYQILEQYEDTLDNIELNENKKAMELFKDEYLLKYFLNFETRESPCLLDIEHLKSPFSYKLKVNLSEVGEPQEMVIDIPETFNYLLGIKVKKIKKRTNNNVPYLFILGEKESKDYAIVWREYSDSWNEDKFKEDRDFIRQELLDWKPQIVYVNGQCVLTPDFGDFYAEIRPIEPDFKRLMVT</sequence>
<dbReference type="InterPro" id="IPR002052">
    <property type="entry name" value="DNA_methylase_N6_adenine_CS"/>
</dbReference>
<dbReference type="EMBL" id="DTKQ01000026">
    <property type="protein sequence ID" value="HGZ79008.1"/>
    <property type="molecule type" value="Genomic_DNA"/>
</dbReference>
<organism evidence="6">
    <name type="scientific">Pseudothermotoga hypogea</name>
    <dbReference type="NCBI Taxonomy" id="57487"/>
    <lineage>
        <taxon>Bacteria</taxon>
        <taxon>Thermotogati</taxon>
        <taxon>Thermotogota</taxon>
        <taxon>Thermotogae</taxon>
        <taxon>Thermotogales</taxon>
        <taxon>Thermotogaceae</taxon>
        <taxon>Pseudothermotoga</taxon>
    </lineage>
</organism>
<dbReference type="GO" id="GO:0008170">
    <property type="term" value="F:N-methyltransferase activity"/>
    <property type="evidence" value="ECO:0007669"/>
    <property type="project" value="InterPro"/>
</dbReference>
<keyword evidence="3 6" id="KW-0808">Transferase</keyword>
<protein>
    <submittedName>
        <fullName evidence="6">Site-specific DNA-methyltransferase</fullName>
    </submittedName>
</protein>
<gene>
    <name evidence="6" type="ORF">ENW55_03385</name>
</gene>
<evidence type="ECO:0000313" key="6">
    <source>
        <dbReference type="EMBL" id="HGZ79008.1"/>
    </source>
</evidence>
<reference evidence="6" key="1">
    <citation type="journal article" date="2020" name="mSystems">
        <title>Genome- and Community-Level Interaction Insights into Carbon Utilization and Element Cycling Functions of Hydrothermarchaeota in Hydrothermal Sediment.</title>
        <authorList>
            <person name="Zhou Z."/>
            <person name="Liu Y."/>
            <person name="Xu W."/>
            <person name="Pan J."/>
            <person name="Luo Z.H."/>
            <person name="Li M."/>
        </authorList>
    </citation>
    <scope>NUCLEOTIDE SEQUENCE [LARGE SCALE GENOMIC DNA]</scope>
    <source>
        <strain evidence="6">SpSt-86</strain>
    </source>
</reference>
<keyword evidence="2 6" id="KW-0489">Methyltransferase</keyword>
<dbReference type="GO" id="GO:0003677">
    <property type="term" value="F:DNA binding"/>
    <property type="evidence" value="ECO:0007669"/>
    <property type="project" value="InterPro"/>
</dbReference>
<dbReference type="Gene3D" id="3.40.50.150">
    <property type="entry name" value="Vaccinia Virus protein VP39"/>
    <property type="match status" value="1"/>
</dbReference>
<dbReference type="InterPro" id="IPR029063">
    <property type="entry name" value="SAM-dependent_MTases_sf"/>
</dbReference>
<proteinExistence type="inferred from homology"/>
<keyword evidence="4" id="KW-0949">S-adenosyl-L-methionine</keyword>
<evidence type="ECO:0000256" key="4">
    <source>
        <dbReference type="ARBA" id="ARBA00022691"/>
    </source>
</evidence>
<dbReference type="InterPro" id="IPR002941">
    <property type="entry name" value="DNA_methylase_N4/N6"/>
</dbReference>
<feature type="domain" description="DNA methylase N-4/N-6" evidence="5">
    <location>
        <begin position="469"/>
        <end position="807"/>
    </location>
</feature>
<dbReference type="Pfam" id="PF01555">
    <property type="entry name" value="N6_N4_Mtase"/>
    <property type="match status" value="1"/>
</dbReference>
<evidence type="ECO:0000259" key="5">
    <source>
        <dbReference type="Pfam" id="PF01555"/>
    </source>
</evidence>
<dbReference type="PROSITE" id="PS00092">
    <property type="entry name" value="N6_MTASE"/>
    <property type="match status" value="1"/>
</dbReference>
<dbReference type="GO" id="GO:0032259">
    <property type="term" value="P:methylation"/>
    <property type="evidence" value="ECO:0007669"/>
    <property type="project" value="UniProtKB-KW"/>
</dbReference>
<dbReference type="AlphaFoldDB" id="A0A832I4Y0"/>
<dbReference type="InterPro" id="IPR002295">
    <property type="entry name" value="N4/N6-MTase_EcoPI_Mod-like"/>
</dbReference>
<comment type="similarity">
    <text evidence="1">Belongs to the N(4)/N(6)-methyltransferase family.</text>
</comment>
<name>A0A832I4Y0_9THEM</name>
<dbReference type="PRINTS" id="PR00506">
    <property type="entry name" value="D21N6MTFRASE"/>
</dbReference>
<evidence type="ECO:0000256" key="1">
    <source>
        <dbReference type="ARBA" id="ARBA00006594"/>
    </source>
</evidence>
<dbReference type="SUPFAM" id="SSF53335">
    <property type="entry name" value="S-adenosyl-L-methionine-dependent methyltransferases"/>
    <property type="match status" value="1"/>
</dbReference>
<evidence type="ECO:0000256" key="3">
    <source>
        <dbReference type="ARBA" id="ARBA00022679"/>
    </source>
</evidence>
<accession>A0A832I4Y0</accession>